<comment type="caution">
    <text evidence="4">The sequence shown here is derived from an EMBL/GenBank/DDBJ whole genome shotgun (WGS) entry which is preliminary data.</text>
</comment>
<accession>A0A8X6IE60</accession>
<gene>
    <name evidence="4" type="ORF">TNIN_80671</name>
</gene>
<feature type="domain" description="RRM" evidence="3">
    <location>
        <begin position="142"/>
        <end position="221"/>
    </location>
</feature>
<dbReference type="GO" id="GO:0003729">
    <property type="term" value="F:mRNA binding"/>
    <property type="evidence" value="ECO:0007669"/>
    <property type="project" value="TreeGrafter"/>
</dbReference>
<dbReference type="GO" id="GO:0005634">
    <property type="term" value="C:nucleus"/>
    <property type="evidence" value="ECO:0007669"/>
    <property type="project" value="TreeGrafter"/>
</dbReference>
<dbReference type="InterPro" id="IPR000504">
    <property type="entry name" value="RRM_dom"/>
</dbReference>
<feature type="domain" description="RRM" evidence="3">
    <location>
        <begin position="272"/>
        <end position="351"/>
    </location>
</feature>
<organism evidence="4 5">
    <name type="scientific">Trichonephila inaurata madagascariensis</name>
    <dbReference type="NCBI Taxonomy" id="2747483"/>
    <lineage>
        <taxon>Eukaryota</taxon>
        <taxon>Metazoa</taxon>
        <taxon>Ecdysozoa</taxon>
        <taxon>Arthropoda</taxon>
        <taxon>Chelicerata</taxon>
        <taxon>Arachnida</taxon>
        <taxon>Araneae</taxon>
        <taxon>Araneomorphae</taxon>
        <taxon>Entelegynae</taxon>
        <taxon>Araneoidea</taxon>
        <taxon>Nephilidae</taxon>
        <taxon>Trichonephila</taxon>
        <taxon>Trichonephila inaurata</taxon>
    </lineage>
</organism>
<dbReference type="PANTHER" id="PTHR48025">
    <property type="entry name" value="OS02G0815200 PROTEIN"/>
    <property type="match status" value="1"/>
</dbReference>
<evidence type="ECO:0000313" key="4">
    <source>
        <dbReference type="EMBL" id="GFS41543.1"/>
    </source>
</evidence>
<sequence length="405" mass="45859">MTTDTLLLAFRRFVAYRGLCSMVISDNARTFKRAALVLQQMWKVLNHADIKKEDLIKVFSKFGVITRVKVLKGKSAVYPMYGFVTFRTKEQYDLAMLVAKTEGVRFKGRRLHVEVALSTEVAKIEKDHPNEEDFSKLGYLPKTIYISPIPMKANINDLRNQFTRFGEVKEVKICEGKQISPTEYGFVTFDSEEDVQRALDASKTEDIMVKGQDLHVARAGNKPLHTDKRSFDPSLLNLKGLSLEGKDGGNNSKAKDDNVPKHNVSKKVFVPKKIFVGQLPLGIGHNDLKNHFVRFGAVKFAKICRGRRSAYSNYGFVVFAKQNSVEQAIEAYKADKIYMKGNKLYVAPALDKTVTDAAGAKVYTHFQSFFKDKSTIKKEKSWYEMQVGDQLPRENLNFSVALPKS</sequence>
<dbReference type="OrthoDB" id="267048at2759"/>
<dbReference type="EMBL" id="BMAV01025449">
    <property type="protein sequence ID" value="GFS41543.1"/>
    <property type="molecule type" value="Genomic_DNA"/>
</dbReference>
<keyword evidence="5" id="KW-1185">Reference proteome</keyword>
<keyword evidence="1 2" id="KW-0694">RNA-binding</keyword>
<dbReference type="InterPro" id="IPR035979">
    <property type="entry name" value="RBD_domain_sf"/>
</dbReference>
<evidence type="ECO:0000313" key="5">
    <source>
        <dbReference type="Proteomes" id="UP000886998"/>
    </source>
</evidence>
<evidence type="ECO:0000256" key="2">
    <source>
        <dbReference type="PROSITE-ProRule" id="PRU00176"/>
    </source>
</evidence>
<dbReference type="Pfam" id="PF00076">
    <property type="entry name" value="RRM_1"/>
    <property type="match status" value="3"/>
</dbReference>
<proteinExistence type="predicted"/>
<reference evidence="4" key="1">
    <citation type="submission" date="2020-08" db="EMBL/GenBank/DDBJ databases">
        <title>Multicomponent nature underlies the extraordinary mechanical properties of spider dragline silk.</title>
        <authorList>
            <person name="Kono N."/>
            <person name="Nakamura H."/>
            <person name="Mori M."/>
            <person name="Yoshida Y."/>
            <person name="Ohtoshi R."/>
            <person name="Malay A.D."/>
            <person name="Moran D.A.P."/>
            <person name="Tomita M."/>
            <person name="Numata K."/>
            <person name="Arakawa K."/>
        </authorList>
    </citation>
    <scope>NUCLEOTIDE SEQUENCE</scope>
</reference>
<dbReference type="SUPFAM" id="SSF54928">
    <property type="entry name" value="RNA-binding domain, RBD"/>
    <property type="match status" value="3"/>
</dbReference>
<evidence type="ECO:0000256" key="1">
    <source>
        <dbReference type="ARBA" id="ARBA00022884"/>
    </source>
</evidence>
<dbReference type="CDD" id="cd00590">
    <property type="entry name" value="RRM_SF"/>
    <property type="match status" value="2"/>
</dbReference>
<dbReference type="Proteomes" id="UP000886998">
    <property type="component" value="Unassembled WGS sequence"/>
</dbReference>
<dbReference type="SMART" id="SM00360">
    <property type="entry name" value="RRM"/>
    <property type="match status" value="3"/>
</dbReference>
<dbReference type="InterPro" id="IPR050502">
    <property type="entry name" value="Euk_RNA-bind_prot"/>
</dbReference>
<dbReference type="InterPro" id="IPR012677">
    <property type="entry name" value="Nucleotide-bd_a/b_plait_sf"/>
</dbReference>
<feature type="domain" description="RRM" evidence="3">
    <location>
        <begin position="34"/>
        <end position="118"/>
    </location>
</feature>
<dbReference type="Gene3D" id="3.30.70.330">
    <property type="match status" value="3"/>
</dbReference>
<dbReference type="PROSITE" id="PS50102">
    <property type="entry name" value="RRM"/>
    <property type="match status" value="3"/>
</dbReference>
<dbReference type="PANTHER" id="PTHR48025:SF1">
    <property type="entry name" value="RRM DOMAIN-CONTAINING PROTEIN"/>
    <property type="match status" value="1"/>
</dbReference>
<name>A0A8X6IE60_9ARAC</name>
<evidence type="ECO:0000259" key="3">
    <source>
        <dbReference type="PROSITE" id="PS50102"/>
    </source>
</evidence>
<protein>
    <recommendedName>
        <fullName evidence="3">RRM domain-containing protein</fullName>
    </recommendedName>
</protein>
<dbReference type="AlphaFoldDB" id="A0A8X6IE60"/>